<keyword evidence="2" id="KW-0812">Transmembrane</keyword>
<evidence type="ECO:0000313" key="4">
    <source>
        <dbReference type="EMBL" id="QEG43471.1"/>
    </source>
</evidence>
<proteinExistence type="predicted"/>
<dbReference type="InterPro" id="IPR003305">
    <property type="entry name" value="CenC_carb-bd"/>
</dbReference>
<dbReference type="Gene3D" id="2.60.120.260">
    <property type="entry name" value="Galactose-binding domain-like"/>
    <property type="match status" value="1"/>
</dbReference>
<dbReference type="KEGG" id="rul:UC8_55210"/>
<protein>
    <submittedName>
        <fullName evidence="4">Carbohydrate binding domain protein</fullName>
    </submittedName>
</protein>
<evidence type="ECO:0000313" key="5">
    <source>
        <dbReference type="Proteomes" id="UP000325286"/>
    </source>
</evidence>
<dbReference type="InterPro" id="IPR008979">
    <property type="entry name" value="Galactose-bd-like_sf"/>
</dbReference>
<name>A0A5B9R949_9BACT</name>
<keyword evidence="2" id="KW-0472">Membrane</keyword>
<keyword evidence="2" id="KW-1133">Transmembrane helix</keyword>
<feature type="transmembrane region" description="Helical" evidence="2">
    <location>
        <begin position="28"/>
        <end position="47"/>
    </location>
</feature>
<dbReference type="SUPFAM" id="SSF49785">
    <property type="entry name" value="Galactose-binding domain-like"/>
    <property type="match status" value="1"/>
</dbReference>
<feature type="domain" description="CBM-cenC" evidence="3">
    <location>
        <begin position="442"/>
        <end position="548"/>
    </location>
</feature>
<dbReference type="AlphaFoldDB" id="A0A5B9R949"/>
<keyword evidence="5" id="KW-1185">Reference proteome</keyword>
<sequence length="607" mass="65309">MTEPRFLRQQVTRGQVARRQVTRRLGSTYLVVLFTSLIVTVIAFAGFQRLRIQEQDASMQRDWNESAVLASSAVEYALTKLGNDPDWRTAYADRVAGNYSDPLALGRGTIRWQLEDPVDGDLTDNPDDPVRIYGLGTVGSSQRVFSMLAWPAGSPLDALRSAVHAGGNLDVTCSLDVRNGPATANDELQIATGTLLGDVEVTSVDRPDSVVGTVTKLPVPKTMPSSIVYAVYEALASTIPPTDLGSGSDLVLEDALVSPDQAPTTGTVANPDGVYRIQLADYQSLTIRDCRIEGTLLVELGRYATLSIGPRVLWQPARSDYPALLVDGTADYSGEVMIECSGDLDEANTGVNFNPATTPYYGDGDNDLSDSYTASLNGLLHIIRGDVGVNLSDTVIRAPNKIRGCILADGEVRIDQDSILAADPLLYAKPPQGYASFPDPDNLLTNGDMENGAAGWSKLGANTSLITSTDAHEGAASVLVTDRDTPSTGIQQDITARLLSGFEVSSELWLKMADQQETVELVLEVDSSGEGVQRWVQSAAVDTDWTSVRLEHEPMWSGTLNYARWQIRSTASSQEFWLDEAIVQQSGEGPASTLSAVSGSWRAESVP</sequence>
<dbReference type="OrthoDB" id="235584at2"/>
<reference evidence="4 5" key="1">
    <citation type="submission" date="2019-08" db="EMBL/GenBank/DDBJ databases">
        <title>Deep-cultivation of Planctomycetes and their phenomic and genomic characterization uncovers novel biology.</title>
        <authorList>
            <person name="Wiegand S."/>
            <person name="Jogler M."/>
            <person name="Boedeker C."/>
            <person name="Pinto D."/>
            <person name="Vollmers J."/>
            <person name="Rivas-Marin E."/>
            <person name="Kohn T."/>
            <person name="Peeters S.H."/>
            <person name="Heuer A."/>
            <person name="Rast P."/>
            <person name="Oberbeckmann S."/>
            <person name="Bunk B."/>
            <person name="Jeske O."/>
            <person name="Meyerdierks A."/>
            <person name="Storesund J.E."/>
            <person name="Kallscheuer N."/>
            <person name="Luecker S."/>
            <person name="Lage O.M."/>
            <person name="Pohl T."/>
            <person name="Merkel B.J."/>
            <person name="Hornburger P."/>
            <person name="Mueller R.-W."/>
            <person name="Bruemmer F."/>
            <person name="Labrenz M."/>
            <person name="Spormann A.M."/>
            <person name="Op den Camp H."/>
            <person name="Overmann J."/>
            <person name="Amann R."/>
            <person name="Jetten M.S.M."/>
            <person name="Mascher T."/>
            <person name="Medema M.H."/>
            <person name="Devos D.P."/>
            <person name="Kaster A.-K."/>
            <person name="Ovreas L."/>
            <person name="Rohde M."/>
            <person name="Galperin M.Y."/>
            <person name="Jogler C."/>
        </authorList>
    </citation>
    <scope>NUCLEOTIDE SEQUENCE [LARGE SCALE GENOMIC DNA]</scope>
    <source>
        <strain evidence="4 5">UC8</strain>
    </source>
</reference>
<evidence type="ECO:0000256" key="2">
    <source>
        <dbReference type="SAM" id="Phobius"/>
    </source>
</evidence>
<dbReference type="GO" id="GO:0016798">
    <property type="term" value="F:hydrolase activity, acting on glycosyl bonds"/>
    <property type="evidence" value="ECO:0007669"/>
    <property type="project" value="InterPro"/>
</dbReference>
<dbReference type="Pfam" id="PF02018">
    <property type="entry name" value="CBM_4_9"/>
    <property type="match status" value="1"/>
</dbReference>
<dbReference type="Proteomes" id="UP000325286">
    <property type="component" value="Chromosome"/>
</dbReference>
<dbReference type="EMBL" id="CP042914">
    <property type="protein sequence ID" value="QEG43471.1"/>
    <property type="molecule type" value="Genomic_DNA"/>
</dbReference>
<evidence type="ECO:0000256" key="1">
    <source>
        <dbReference type="ARBA" id="ARBA00022801"/>
    </source>
</evidence>
<organism evidence="4 5">
    <name type="scientific">Roseimaritima ulvae</name>
    <dbReference type="NCBI Taxonomy" id="980254"/>
    <lineage>
        <taxon>Bacteria</taxon>
        <taxon>Pseudomonadati</taxon>
        <taxon>Planctomycetota</taxon>
        <taxon>Planctomycetia</taxon>
        <taxon>Pirellulales</taxon>
        <taxon>Pirellulaceae</taxon>
        <taxon>Roseimaritima</taxon>
    </lineage>
</organism>
<evidence type="ECO:0000259" key="3">
    <source>
        <dbReference type="Pfam" id="PF02018"/>
    </source>
</evidence>
<accession>A0A5B9R949</accession>
<gene>
    <name evidence="4" type="ORF">UC8_55210</name>
</gene>
<keyword evidence="1" id="KW-0378">Hydrolase</keyword>